<feature type="domain" description="Glycosyltransferase subfamily 4-like N-terminal" evidence="2">
    <location>
        <begin position="14"/>
        <end position="194"/>
    </location>
</feature>
<dbReference type="PANTHER" id="PTHR12526:SF634">
    <property type="entry name" value="BLL3361 PROTEIN"/>
    <property type="match status" value="1"/>
</dbReference>
<dbReference type="InterPro" id="IPR028098">
    <property type="entry name" value="Glyco_trans_4-like_N"/>
</dbReference>
<dbReference type="SUPFAM" id="SSF53756">
    <property type="entry name" value="UDP-Glycosyltransferase/glycogen phosphorylase"/>
    <property type="match status" value="1"/>
</dbReference>
<evidence type="ECO:0000313" key="3">
    <source>
        <dbReference type="EMBL" id="OGZ33166.1"/>
    </source>
</evidence>
<comment type="caution">
    <text evidence="3">The sequence shown here is derived from an EMBL/GenBank/DDBJ whole genome shotgun (WGS) entry which is preliminary data.</text>
</comment>
<protein>
    <recommendedName>
        <fullName evidence="5">Glycosyl transferase family 1 domain-containing protein</fullName>
    </recommendedName>
</protein>
<dbReference type="Proteomes" id="UP000177810">
    <property type="component" value="Unassembled WGS sequence"/>
</dbReference>
<evidence type="ECO:0000313" key="4">
    <source>
        <dbReference type="Proteomes" id="UP000177810"/>
    </source>
</evidence>
<proteinExistence type="predicted"/>
<dbReference type="AlphaFoldDB" id="A0A1G2F513"/>
<dbReference type="Pfam" id="PF00534">
    <property type="entry name" value="Glycos_transf_1"/>
    <property type="match status" value="1"/>
</dbReference>
<dbReference type="GO" id="GO:0016757">
    <property type="term" value="F:glycosyltransferase activity"/>
    <property type="evidence" value="ECO:0007669"/>
    <property type="project" value="InterPro"/>
</dbReference>
<dbReference type="Gene3D" id="3.40.50.2000">
    <property type="entry name" value="Glycogen Phosphorylase B"/>
    <property type="match status" value="2"/>
</dbReference>
<dbReference type="PANTHER" id="PTHR12526">
    <property type="entry name" value="GLYCOSYLTRANSFERASE"/>
    <property type="match status" value="1"/>
</dbReference>
<dbReference type="InterPro" id="IPR001296">
    <property type="entry name" value="Glyco_trans_1"/>
</dbReference>
<dbReference type="STRING" id="1801990.A2V69_01400"/>
<evidence type="ECO:0000259" key="1">
    <source>
        <dbReference type="Pfam" id="PF00534"/>
    </source>
</evidence>
<dbReference type="Pfam" id="PF13439">
    <property type="entry name" value="Glyco_transf_4"/>
    <property type="match status" value="1"/>
</dbReference>
<dbReference type="CDD" id="cd03801">
    <property type="entry name" value="GT4_PimA-like"/>
    <property type="match status" value="1"/>
</dbReference>
<feature type="domain" description="Glycosyl transferase family 1" evidence="1">
    <location>
        <begin position="210"/>
        <end position="365"/>
    </location>
</feature>
<accession>A0A1G2F513</accession>
<evidence type="ECO:0008006" key="5">
    <source>
        <dbReference type="Google" id="ProtNLM"/>
    </source>
</evidence>
<sequence>MKIVIASGIYLSDIGGPATYSQLIAREFTKQGIDIRIICYSDEKDNFIDQQEKFKIKRVLRKHNVLLRYWIYFWNLLNLAKNTDVIYAQGPLAAGFPAMLASRILKRKFVIKIVGDYAWEQYQNNKSQNLMPNDQLDLIEPFQNKKYDFLTELRRKIQKLVVKKANKVIVPSEFLKKIVSGWKIDSNKIFVVYNSASGIENVKGDLKIGGDIIISGGRLEPWKGMAALIEIMSDLLRENSNFRLIIVGYGPERDNLKIKIKDLKLEKEVRLIDRLPHREFLEYFKASKVFVLNSGYEGFSHLLLEAMAVGLPIITTNICGNPEIVKDGYNGLLVEYNNKAQLKEAILKIWKNKDLQNKFSENGKKTVLEFSLERMLNETIKILTS</sequence>
<name>A0A1G2F513_9BACT</name>
<gene>
    <name evidence="3" type="ORF">A2V69_01400</name>
</gene>
<evidence type="ECO:0000259" key="2">
    <source>
        <dbReference type="Pfam" id="PF13439"/>
    </source>
</evidence>
<organism evidence="3 4">
    <name type="scientific">Candidatus Portnoybacteria bacterium RBG_13_40_8</name>
    <dbReference type="NCBI Taxonomy" id="1801990"/>
    <lineage>
        <taxon>Bacteria</taxon>
        <taxon>Candidatus Portnoyibacteriota</taxon>
    </lineage>
</organism>
<dbReference type="EMBL" id="MHMT01000003">
    <property type="protein sequence ID" value="OGZ33166.1"/>
    <property type="molecule type" value="Genomic_DNA"/>
</dbReference>
<reference evidence="3 4" key="1">
    <citation type="journal article" date="2016" name="Nat. Commun.">
        <title>Thousands of microbial genomes shed light on interconnected biogeochemical processes in an aquifer system.</title>
        <authorList>
            <person name="Anantharaman K."/>
            <person name="Brown C.T."/>
            <person name="Hug L.A."/>
            <person name="Sharon I."/>
            <person name="Castelle C.J."/>
            <person name="Probst A.J."/>
            <person name="Thomas B.C."/>
            <person name="Singh A."/>
            <person name="Wilkins M.J."/>
            <person name="Karaoz U."/>
            <person name="Brodie E.L."/>
            <person name="Williams K.H."/>
            <person name="Hubbard S.S."/>
            <person name="Banfield J.F."/>
        </authorList>
    </citation>
    <scope>NUCLEOTIDE SEQUENCE [LARGE SCALE GENOMIC DNA]</scope>
</reference>